<protein>
    <submittedName>
        <fullName evidence="1">Uncharacterized protein</fullName>
    </submittedName>
</protein>
<dbReference type="EMBL" id="PFOD01000048">
    <property type="protein sequence ID" value="PIZ65464.1"/>
    <property type="molecule type" value="Genomic_DNA"/>
</dbReference>
<comment type="caution">
    <text evidence="1">The sequence shown here is derived from an EMBL/GenBank/DDBJ whole genome shotgun (WGS) entry which is preliminary data.</text>
</comment>
<dbReference type="Proteomes" id="UP000230027">
    <property type="component" value="Unassembled WGS sequence"/>
</dbReference>
<evidence type="ECO:0000313" key="1">
    <source>
        <dbReference type="EMBL" id="PIZ65464.1"/>
    </source>
</evidence>
<evidence type="ECO:0000313" key="2">
    <source>
        <dbReference type="Proteomes" id="UP000230027"/>
    </source>
</evidence>
<sequence length="269" mass="30000">MRAEVYFTLGTKMLTAMEAVAPGREVCERVSIPSAVMFDLWANRKMYEVLETSNTQILNREFVSYTMGFDKLSEAVGVLTNPSVTQKEQNDAEIRVASVRNIGMSKDGEMDHFMVVTLTGTGDANPVVMLLGVPKGEKDKLIVDEGNRKIIKPGVATEAVIINRFQPTNAYPDPAMEITVAKVHTKAGRFSDRRNMIYHVHPGNVSSMPGMEDESIRILGNFGMSRFETDNDIVDFTIEHLTHEVVVGRENPWVPIVDEQILGSLPVWQ</sequence>
<proteinExistence type="predicted"/>
<dbReference type="AlphaFoldDB" id="A0A2M7U4M3"/>
<organism evidence="1 2">
    <name type="scientific">Candidatus Roizmanbacteria bacterium CG_4_10_14_0_2_um_filter_36_9</name>
    <dbReference type="NCBI Taxonomy" id="1974823"/>
    <lineage>
        <taxon>Bacteria</taxon>
        <taxon>Candidatus Roizmaniibacteriota</taxon>
    </lineage>
</organism>
<name>A0A2M7U4M3_9BACT</name>
<accession>A0A2M7U4M3</accession>
<gene>
    <name evidence="1" type="ORF">COY14_02280</name>
</gene>
<reference evidence="2" key="1">
    <citation type="submission" date="2017-09" db="EMBL/GenBank/DDBJ databases">
        <title>Depth-based differentiation of microbial function through sediment-hosted aquifers and enrichment of novel symbionts in the deep terrestrial subsurface.</title>
        <authorList>
            <person name="Probst A.J."/>
            <person name="Ladd B."/>
            <person name="Jarett J.K."/>
            <person name="Geller-Mcgrath D.E."/>
            <person name="Sieber C.M.K."/>
            <person name="Emerson J.B."/>
            <person name="Anantharaman K."/>
            <person name="Thomas B.C."/>
            <person name="Malmstrom R."/>
            <person name="Stieglmeier M."/>
            <person name="Klingl A."/>
            <person name="Woyke T."/>
            <person name="Ryan C.M."/>
            <person name="Banfield J.F."/>
        </authorList>
    </citation>
    <scope>NUCLEOTIDE SEQUENCE [LARGE SCALE GENOMIC DNA]</scope>
</reference>